<dbReference type="InterPro" id="IPR001789">
    <property type="entry name" value="Sig_transdc_resp-reg_receiver"/>
</dbReference>
<keyword evidence="7" id="KW-1185">Reference proteome</keyword>
<feature type="domain" description="HTH luxR-type" evidence="4">
    <location>
        <begin position="141"/>
        <end position="206"/>
    </location>
</feature>
<organism evidence="6 7">
    <name type="scientific">Chryseosolibacter histidini</name>
    <dbReference type="NCBI Taxonomy" id="2782349"/>
    <lineage>
        <taxon>Bacteria</taxon>
        <taxon>Pseudomonadati</taxon>
        <taxon>Bacteroidota</taxon>
        <taxon>Cytophagia</taxon>
        <taxon>Cytophagales</taxon>
        <taxon>Chryseotaleaceae</taxon>
        <taxon>Chryseosolibacter</taxon>
    </lineage>
</organism>
<protein>
    <submittedName>
        <fullName evidence="6">Response regulator transcription factor</fullName>
    </submittedName>
</protein>
<dbReference type="RefSeq" id="WP_254163472.1">
    <property type="nucleotide sequence ID" value="NZ_JAHESF010000010.1"/>
</dbReference>
<evidence type="ECO:0000259" key="4">
    <source>
        <dbReference type="PROSITE" id="PS50043"/>
    </source>
</evidence>
<dbReference type="InterPro" id="IPR000792">
    <property type="entry name" value="Tscrpt_reg_LuxR_C"/>
</dbReference>
<dbReference type="GO" id="GO:0003677">
    <property type="term" value="F:DNA binding"/>
    <property type="evidence" value="ECO:0007669"/>
    <property type="project" value="UniProtKB-KW"/>
</dbReference>
<dbReference type="InterPro" id="IPR016032">
    <property type="entry name" value="Sig_transdc_resp-reg_C-effctor"/>
</dbReference>
<evidence type="ECO:0000256" key="2">
    <source>
        <dbReference type="ARBA" id="ARBA00023125"/>
    </source>
</evidence>
<evidence type="ECO:0000313" key="6">
    <source>
        <dbReference type="EMBL" id="MBT1697600.1"/>
    </source>
</evidence>
<evidence type="ECO:0000259" key="5">
    <source>
        <dbReference type="PROSITE" id="PS50110"/>
    </source>
</evidence>
<sequence length="211" mass="23158">MTRVFLCQPDHYKHVLSFFIDNTAGFKVAGACHKSVELEAQVHLTQPNLVLLDIALGNGIDMLVQMRKHAPTARVIVLTETEDPAVVLQCLALGAAGYLLVRKTTLPRLIDFIRDACEGGVPISPALVKHIVKALPPGGGPVVLSSTLTRRETEILQLMVNGQTYKAISFSLNIALDTVRSHIRNIYDKLEVHSKSEAVVKALRERVVTSY</sequence>
<evidence type="ECO:0000256" key="1">
    <source>
        <dbReference type="ARBA" id="ARBA00022553"/>
    </source>
</evidence>
<dbReference type="PROSITE" id="PS50043">
    <property type="entry name" value="HTH_LUXR_2"/>
    <property type="match status" value="1"/>
</dbReference>
<dbReference type="PROSITE" id="PS00622">
    <property type="entry name" value="HTH_LUXR_1"/>
    <property type="match status" value="1"/>
</dbReference>
<gene>
    <name evidence="6" type="ORF">KK083_11980</name>
</gene>
<dbReference type="EMBL" id="JAHESF010000010">
    <property type="protein sequence ID" value="MBT1697600.1"/>
    <property type="molecule type" value="Genomic_DNA"/>
</dbReference>
<name>A0AAP2GP67_9BACT</name>
<dbReference type="Pfam" id="PF00196">
    <property type="entry name" value="GerE"/>
    <property type="match status" value="1"/>
</dbReference>
<keyword evidence="2" id="KW-0238">DNA-binding</keyword>
<dbReference type="PROSITE" id="PS50110">
    <property type="entry name" value="RESPONSE_REGULATORY"/>
    <property type="match status" value="1"/>
</dbReference>
<dbReference type="SMART" id="SM00421">
    <property type="entry name" value="HTH_LUXR"/>
    <property type="match status" value="1"/>
</dbReference>
<dbReference type="InterPro" id="IPR039420">
    <property type="entry name" value="WalR-like"/>
</dbReference>
<dbReference type="SUPFAM" id="SSF52172">
    <property type="entry name" value="CheY-like"/>
    <property type="match status" value="1"/>
</dbReference>
<reference evidence="6 7" key="1">
    <citation type="submission" date="2021-05" db="EMBL/GenBank/DDBJ databases">
        <title>A Polyphasic approach of four new species of the genus Ohtaekwangia: Ohtaekwangia histidinii sp. nov., Ohtaekwangia cretensis sp. nov., Ohtaekwangia indiensis sp. nov., Ohtaekwangia reichenbachii sp. nov. from diverse environment.</title>
        <authorList>
            <person name="Octaviana S."/>
        </authorList>
    </citation>
    <scope>NUCLEOTIDE SEQUENCE [LARGE SCALE GENOMIC DNA]</scope>
    <source>
        <strain evidence="6 7">PWU4</strain>
    </source>
</reference>
<dbReference type="InterPro" id="IPR058245">
    <property type="entry name" value="NreC/VraR/RcsB-like_REC"/>
</dbReference>
<dbReference type="Pfam" id="PF00072">
    <property type="entry name" value="Response_reg"/>
    <property type="match status" value="1"/>
</dbReference>
<dbReference type="PRINTS" id="PR00038">
    <property type="entry name" value="HTHLUXR"/>
</dbReference>
<keyword evidence="1 3" id="KW-0597">Phosphoprotein</keyword>
<dbReference type="Proteomes" id="UP001319200">
    <property type="component" value="Unassembled WGS sequence"/>
</dbReference>
<evidence type="ECO:0000313" key="7">
    <source>
        <dbReference type="Proteomes" id="UP001319200"/>
    </source>
</evidence>
<dbReference type="SUPFAM" id="SSF46894">
    <property type="entry name" value="C-terminal effector domain of the bipartite response regulators"/>
    <property type="match status" value="1"/>
</dbReference>
<dbReference type="GO" id="GO:0000160">
    <property type="term" value="P:phosphorelay signal transduction system"/>
    <property type="evidence" value="ECO:0007669"/>
    <property type="project" value="InterPro"/>
</dbReference>
<feature type="modified residue" description="4-aspartylphosphate" evidence="3">
    <location>
        <position position="53"/>
    </location>
</feature>
<evidence type="ECO:0000256" key="3">
    <source>
        <dbReference type="PROSITE-ProRule" id="PRU00169"/>
    </source>
</evidence>
<dbReference type="CDD" id="cd06170">
    <property type="entry name" value="LuxR_C_like"/>
    <property type="match status" value="1"/>
</dbReference>
<dbReference type="CDD" id="cd17535">
    <property type="entry name" value="REC_NarL-like"/>
    <property type="match status" value="1"/>
</dbReference>
<proteinExistence type="predicted"/>
<dbReference type="InterPro" id="IPR011006">
    <property type="entry name" value="CheY-like_superfamily"/>
</dbReference>
<comment type="caution">
    <text evidence="6">The sequence shown here is derived from an EMBL/GenBank/DDBJ whole genome shotgun (WGS) entry which is preliminary data.</text>
</comment>
<accession>A0AAP2GP67</accession>
<dbReference type="Gene3D" id="3.40.50.2300">
    <property type="match status" value="1"/>
</dbReference>
<dbReference type="PANTHER" id="PTHR43214">
    <property type="entry name" value="TWO-COMPONENT RESPONSE REGULATOR"/>
    <property type="match status" value="1"/>
</dbReference>
<dbReference type="GO" id="GO:0006355">
    <property type="term" value="P:regulation of DNA-templated transcription"/>
    <property type="evidence" value="ECO:0007669"/>
    <property type="project" value="InterPro"/>
</dbReference>
<dbReference type="AlphaFoldDB" id="A0AAP2GP67"/>
<feature type="domain" description="Response regulatory" evidence="5">
    <location>
        <begin position="3"/>
        <end position="116"/>
    </location>
</feature>